<gene>
    <name evidence="1" type="ORF">S03H2_72678</name>
</gene>
<dbReference type="EMBL" id="BARU01049301">
    <property type="protein sequence ID" value="GAH92124.1"/>
    <property type="molecule type" value="Genomic_DNA"/>
</dbReference>
<name>X1KPN5_9ZZZZ</name>
<accession>X1KPN5</accession>
<proteinExistence type="predicted"/>
<feature type="non-terminal residue" evidence="1">
    <location>
        <position position="49"/>
    </location>
</feature>
<organism evidence="1">
    <name type="scientific">marine sediment metagenome</name>
    <dbReference type="NCBI Taxonomy" id="412755"/>
    <lineage>
        <taxon>unclassified sequences</taxon>
        <taxon>metagenomes</taxon>
        <taxon>ecological metagenomes</taxon>
    </lineage>
</organism>
<evidence type="ECO:0000313" key="1">
    <source>
        <dbReference type="EMBL" id="GAH92124.1"/>
    </source>
</evidence>
<protein>
    <submittedName>
        <fullName evidence="1">Uncharacterized protein</fullName>
    </submittedName>
</protein>
<sequence length="49" mass="5455">ETKECPDGKDCFSQASNHRQLYQNSHIAELHKAASAIEAGYYSVETRLG</sequence>
<feature type="non-terminal residue" evidence="1">
    <location>
        <position position="1"/>
    </location>
</feature>
<reference evidence="1" key="1">
    <citation type="journal article" date="2014" name="Front. Microbiol.">
        <title>High frequency of phylogenetically diverse reductive dehalogenase-homologous genes in deep subseafloor sedimentary metagenomes.</title>
        <authorList>
            <person name="Kawai M."/>
            <person name="Futagami T."/>
            <person name="Toyoda A."/>
            <person name="Takaki Y."/>
            <person name="Nishi S."/>
            <person name="Hori S."/>
            <person name="Arai W."/>
            <person name="Tsubouchi T."/>
            <person name="Morono Y."/>
            <person name="Uchiyama I."/>
            <person name="Ito T."/>
            <person name="Fujiyama A."/>
            <person name="Inagaki F."/>
            <person name="Takami H."/>
        </authorList>
    </citation>
    <scope>NUCLEOTIDE SEQUENCE</scope>
    <source>
        <strain evidence="1">Expedition CK06-06</strain>
    </source>
</reference>
<dbReference type="AlphaFoldDB" id="X1KPN5"/>
<comment type="caution">
    <text evidence="1">The sequence shown here is derived from an EMBL/GenBank/DDBJ whole genome shotgun (WGS) entry which is preliminary data.</text>
</comment>